<sequence length="693" mass="77420">MQSIISKGKDVSEAVKLGLELLDATKKEVDIEVIQNQTKGFMGIGSKEAVVKLTKIEKNLLERKEVVEPLNEIDIEEYVINLTDEEIDRSPISSYDISKEINMEEIPIGLLEGKVWVKKGQLYCKSSPDQFPMVTMKEGVKLYKNNQRVNEKTFIVSDKDFYQLKVENEEKPTNWKISMDEQRLKVHLYVEPGYKIIRNVPDVSPDHHIEIVVEEKRDVVNTINYSDIMQRLESMRVKHGFHQDEIVKAMEAKEPCRFVIASGKSPVPGKDGWIEIKVNMETKSGPKENGRGTVDFRDLKTIPNVERGKVIAIIHPPVPGQIGCTVTNEPLPAKQTVPIILKAGPGVSIVEDKVVSTEPGRPRIEQRGQLVKVAILPKLTHMGNVDLTSGNIRFMGDVDIFGEVKERMVVEAEGDIMINRGVNFATITASGAITTHGNIIGSELSAGKNNLLVTELGHLLGNINQNIEKIISVIKQLKISPAFKSSDFSRGGLQPLIRILMEKKFKNFPPLVKKYVEIVRRGENYLHDDVWREVSVSLSQLFLSLTNEVASLEQMEFLSKKIDQLHEISMVQVEPNSYITIPNAQNSSLYSSGNILILGQGCINTKIHAGGKLLIDGVLRGGEVYGRLGVKINEAGSESGTPTAISVPDDQNILINKVMEGTLIKIGNVKYMFKETKYQVNARLNENNRIVFD</sequence>
<protein>
    <recommendedName>
        <fullName evidence="1">RNA-binding protein KhpB N-terminal domain-containing protein</fullName>
    </recommendedName>
</protein>
<proteinExistence type="predicted"/>
<dbReference type="InterPro" id="IPR046865">
    <property type="entry name" value="FapA_b_solenoid"/>
</dbReference>
<dbReference type="RefSeq" id="WP_047944146.1">
    <property type="nucleotide sequence ID" value="NZ_LDPH01000028.1"/>
</dbReference>
<reference evidence="2 3" key="1">
    <citation type="submission" date="2015-05" db="EMBL/GenBank/DDBJ databases">
        <title>Whole genome sequence and identification of bacterial endophytes from Costus igneus.</title>
        <authorList>
            <person name="Lee Y.P."/>
            <person name="Gan H.M."/>
            <person name="Eng W."/>
            <person name="Wheatley M.S."/>
            <person name="Caraballo A."/>
            <person name="Polter S."/>
            <person name="Savka M.A."/>
            <person name="Hudson A.O."/>
        </authorList>
    </citation>
    <scope>NUCLEOTIDE SEQUENCE [LARGE SCALE GENOMIC DNA]</scope>
    <source>
        <strain evidence="2 3">RIT379</strain>
    </source>
</reference>
<dbReference type="PATRIC" id="fig|1397.4.peg.2886"/>
<dbReference type="PANTHER" id="PTHR38032">
    <property type="entry name" value="POLYMERASE-RELATED"/>
    <property type="match status" value="1"/>
</dbReference>
<dbReference type="Proteomes" id="UP000036045">
    <property type="component" value="Unassembled WGS sequence"/>
</dbReference>
<name>A0A0J1IA97_NIACI</name>
<dbReference type="OrthoDB" id="1279at2"/>
<evidence type="ECO:0000259" key="1">
    <source>
        <dbReference type="SMART" id="SM01245"/>
    </source>
</evidence>
<dbReference type="InterPro" id="IPR046866">
    <property type="entry name" value="FapA_N"/>
</dbReference>
<organism evidence="2 3">
    <name type="scientific">Niallia circulans</name>
    <name type="common">Bacillus circulans</name>
    <dbReference type="NCBI Taxonomy" id="1397"/>
    <lineage>
        <taxon>Bacteria</taxon>
        <taxon>Bacillati</taxon>
        <taxon>Bacillota</taxon>
        <taxon>Bacilli</taxon>
        <taxon>Bacillales</taxon>
        <taxon>Bacillaceae</taxon>
        <taxon>Niallia</taxon>
    </lineage>
</organism>
<accession>A0A0J1IA97</accession>
<dbReference type="InterPro" id="IPR032782">
    <property type="entry name" value="KhpB_N"/>
</dbReference>
<dbReference type="Pfam" id="PF20250">
    <property type="entry name" value="FapA_N"/>
    <property type="match status" value="1"/>
</dbReference>
<dbReference type="AlphaFoldDB" id="A0A0J1IA97"/>
<keyword evidence="3" id="KW-1185">Reference proteome</keyword>
<feature type="domain" description="RNA-binding protein KhpB N-terminal" evidence="1">
    <location>
        <begin position="5"/>
        <end position="56"/>
    </location>
</feature>
<dbReference type="Pfam" id="PF03961">
    <property type="entry name" value="FapA"/>
    <property type="match status" value="1"/>
</dbReference>
<dbReference type="PANTHER" id="PTHR38032:SF1">
    <property type="entry name" value="RNA-BINDING PROTEIN KHPB N-TERMINAL DOMAIN-CONTAINING PROTEIN"/>
    <property type="match status" value="1"/>
</dbReference>
<dbReference type="Pfam" id="PF14804">
    <property type="entry name" value="Jag_N"/>
    <property type="match status" value="1"/>
</dbReference>
<dbReference type="InterPro" id="IPR038247">
    <property type="entry name" value="Jag_N_dom_sf"/>
</dbReference>
<gene>
    <name evidence="2" type="ORF">ABW02_20615</name>
</gene>
<dbReference type="InterPro" id="IPR005646">
    <property type="entry name" value="FapA"/>
</dbReference>
<evidence type="ECO:0000313" key="3">
    <source>
        <dbReference type="Proteomes" id="UP000036045"/>
    </source>
</evidence>
<dbReference type="EMBL" id="LDPH01000028">
    <property type="protein sequence ID" value="KLV22886.1"/>
    <property type="molecule type" value="Genomic_DNA"/>
</dbReference>
<comment type="caution">
    <text evidence="2">The sequence shown here is derived from an EMBL/GenBank/DDBJ whole genome shotgun (WGS) entry which is preliminary data.</text>
</comment>
<dbReference type="SMART" id="SM01245">
    <property type="entry name" value="Jag_N"/>
    <property type="match status" value="1"/>
</dbReference>
<dbReference type="Gene3D" id="3.30.30.80">
    <property type="entry name" value="probable RNA-binding protein from clostridium symbiosum atcc 14940"/>
    <property type="match status" value="1"/>
</dbReference>
<evidence type="ECO:0000313" key="2">
    <source>
        <dbReference type="EMBL" id="KLV22886.1"/>
    </source>
</evidence>